<evidence type="ECO:0000256" key="3">
    <source>
        <dbReference type="SAM" id="MobiDB-lite"/>
    </source>
</evidence>
<dbReference type="Proteomes" id="UP000887568">
    <property type="component" value="Unplaced"/>
</dbReference>
<keyword evidence="7" id="KW-1185">Reference proteome</keyword>
<dbReference type="EnsemblMetazoa" id="XM_038214233.1">
    <property type="protein sequence ID" value="XP_038070161.1"/>
    <property type="gene ID" value="LOC119739338"/>
</dbReference>
<protein>
    <recommendedName>
        <fullName evidence="5">CUB domain-containing protein</fullName>
    </recommendedName>
</protein>
<feature type="compositionally biased region" description="Low complexity" evidence="3">
    <location>
        <begin position="298"/>
        <end position="319"/>
    </location>
</feature>
<keyword evidence="1" id="KW-1015">Disulfide bond</keyword>
<keyword evidence="4" id="KW-0812">Transmembrane</keyword>
<dbReference type="InterPro" id="IPR042333">
    <property type="entry name" value="LRAD2/Mig-13-like"/>
</dbReference>
<keyword evidence="4" id="KW-1133">Transmembrane helix</keyword>
<dbReference type="RefSeq" id="XP_038070161.1">
    <property type="nucleotide sequence ID" value="XM_038214233.1"/>
</dbReference>
<dbReference type="InterPro" id="IPR000859">
    <property type="entry name" value="CUB_dom"/>
</dbReference>
<reference evidence="6" key="1">
    <citation type="submission" date="2022-11" db="UniProtKB">
        <authorList>
            <consortium name="EnsemblMetazoa"/>
        </authorList>
    </citation>
    <scope>IDENTIFICATION</scope>
</reference>
<organism evidence="6 7">
    <name type="scientific">Patiria miniata</name>
    <name type="common">Bat star</name>
    <name type="synonym">Asterina miniata</name>
    <dbReference type="NCBI Taxonomy" id="46514"/>
    <lineage>
        <taxon>Eukaryota</taxon>
        <taxon>Metazoa</taxon>
        <taxon>Echinodermata</taxon>
        <taxon>Eleutherozoa</taxon>
        <taxon>Asterozoa</taxon>
        <taxon>Asteroidea</taxon>
        <taxon>Valvatacea</taxon>
        <taxon>Valvatida</taxon>
        <taxon>Asterinidae</taxon>
        <taxon>Patiria</taxon>
    </lineage>
</organism>
<proteinExistence type="predicted"/>
<dbReference type="CDD" id="cd00041">
    <property type="entry name" value="CUB"/>
    <property type="match status" value="1"/>
</dbReference>
<dbReference type="GeneID" id="119739338"/>
<dbReference type="CDD" id="cd00112">
    <property type="entry name" value="LDLa"/>
    <property type="match status" value="1"/>
</dbReference>
<dbReference type="PROSITE" id="PS01180">
    <property type="entry name" value="CUB"/>
    <property type="match status" value="1"/>
</dbReference>
<dbReference type="PROSITE" id="PS50068">
    <property type="entry name" value="LDLRA_2"/>
    <property type="match status" value="1"/>
</dbReference>
<dbReference type="SUPFAM" id="SSF57424">
    <property type="entry name" value="LDL receptor-like module"/>
    <property type="match status" value="1"/>
</dbReference>
<evidence type="ECO:0000256" key="2">
    <source>
        <dbReference type="PROSITE-ProRule" id="PRU00124"/>
    </source>
</evidence>
<sequence length="405" mass="43415">MAGSGHSPGMLTGMRSAAPHENSTSISLEFIHRYLMLLLLSVTLLPNASAYNTTFVQRDIDGECWQYVNHRGGKIFSHAGHGRYADNTDCKVTVTTSPGRRIRAVFESFDVTESVNCYQDEVIVYDGRFFSSLMLSGAPYGLCGTDLSPRYRELETTGNVLTVRFITDNVLSSNKGFSVVYTTFVPDETRKANDKCFECEDGSMCIDTGLTCDSLWNCADGSDESFQLCSVGPTESPAATQGWLGWMGTLLAITVAAIIVFFLLISIVVCCCCRRKGRGMAVGRGQADGAGPRGGGVASSVPCSSNSSSSNSSGNSSPNYGEMSVRGTPVTHGGQGYSEPAGSHVFYGYPPPNGRDTCGMYGFHGGYYPMRKDNQSYSGERDRGYAEPKYGGGINGHSIVGMPAN</sequence>
<dbReference type="InterPro" id="IPR002172">
    <property type="entry name" value="LDrepeatLR_classA_rpt"/>
</dbReference>
<name>A0A914B3T6_PATMI</name>
<comment type="caution">
    <text evidence="2">Lacks conserved residue(s) required for the propagation of feature annotation.</text>
</comment>
<feature type="region of interest" description="Disordered" evidence="3">
    <location>
        <begin position="284"/>
        <end position="336"/>
    </location>
</feature>
<dbReference type="InterPro" id="IPR023415">
    <property type="entry name" value="LDLR_class-A_CS"/>
</dbReference>
<keyword evidence="4" id="KW-0472">Membrane</keyword>
<dbReference type="Gene3D" id="2.60.120.290">
    <property type="entry name" value="Spermadhesin, CUB domain"/>
    <property type="match status" value="1"/>
</dbReference>
<accession>A0A914B3T6</accession>
<evidence type="ECO:0000256" key="1">
    <source>
        <dbReference type="ARBA" id="ARBA00023157"/>
    </source>
</evidence>
<dbReference type="Pfam" id="PF00431">
    <property type="entry name" value="CUB"/>
    <property type="match status" value="1"/>
</dbReference>
<dbReference type="AlphaFoldDB" id="A0A914B3T6"/>
<feature type="compositionally biased region" description="Gly residues" evidence="3">
    <location>
        <begin position="284"/>
        <end position="297"/>
    </location>
</feature>
<evidence type="ECO:0000313" key="6">
    <source>
        <dbReference type="EnsemblMetazoa" id="XP_038070161.1"/>
    </source>
</evidence>
<dbReference type="SMART" id="SM00042">
    <property type="entry name" value="CUB"/>
    <property type="match status" value="1"/>
</dbReference>
<dbReference type="OrthoDB" id="6369184at2759"/>
<evidence type="ECO:0000259" key="5">
    <source>
        <dbReference type="PROSITE" id="PS01180"/>
    </source>
</evidence>
<dbReference type="Gene3D" id="2.40.128.620">
    <property type="match status" value="1"/>
</dbReference>
<evidence type="ECO:0000256" key="4">
    <source>
        <dbReference type="SAM" id="Phobius"/>
    </source>
</evidence>
<evidence type="ECO:0000313" key="7">
    <source>
        <dbReference type="Proteomes" id="UP000887568"/>
    </source>
</evidence>
<dbReference type="PANTHER" id="PTHR24652">
    <property type="entry name" value="LOW-DENSITY LIPOPROTEIN RECEPTOR CLASS A DOMAIN-CONTAINING PROTEIN 2"/>
    <property type="match status" value="1"/>
</dbReference>
<dbReference type="OMA" id="CYQDEVI"/>
<dbReference type="InterPro" id="IPR036055">
    <property type="entry name" value="LDL_receptor-like_sf"/>
</dbReference>
<dbReference type="InterPro" id="IPR035914">
    <property type="entry name" value="Sperma_CUB_dom_sf"/>
</dbReference>
<dbReference type="SUPFAM" id="SSF49854">
    <property type="entry name" value="Spermadhesin, CUB domain"/>
    <property type="match status" value="1"/>
</dbReference>
<feature type="transmembrane region" description="Helical" evidence="4">
    <location>
        <begin position="243"/>
        <end position="270"/>
    </location>
</feature>
<dbReference type="PROSITE" id="PS01209">
    <property type="entry name" value="LDLRA_1"/>
    <property type="match status" value="1"/>
</dbReference>
<feature type="domain" description="CUB" evidence="5">
    <location>
        <begin position="64"/>
        <end position="184"/>
    </location>
</feature>